<evidence type="ECO:0008006" key="4">
    <source>
        <dbReference type="Google" id="ProtNLM"/>
    </source>
</evidence>
<dbReference type="OrthoDB" id="412018at2759"/>
<evidence type="ECO:0000313" key="3">
    <source>
        <dbReference type="Proteomes" id="UP000293360"/>
    </source>
</evidence>
<dbReference type="InterPro" id="IPR053714">
    <property type="entry name" value="Iso_Racemase_Enz_sf"/>
</dbReference>
<sequence>MSSERIRGKTTRILVLNPNSSQSMTDGMRAAINDPDLGLPYSTEMHAYTALPTAPASINDAADIARSTEVVLADLQSEDRDPGERPSAYDGILVACYSVHPLVCGLRNSRSAVTGIFEASVLTALSLLPAPWSLPSSSSSPGSDEQRQQWGIVTTGKFWEEHLTAGVQAFLGTSSDPRQDPRSRFAGVESTGLNASDFHNGVPPEVVREKLKGATKRLLKGGRTTVIVMGCAGMTGLEEIIRNAAAEEVGERFAYDELHVVDGVRVGVMQLEIMIKQQRLRGLRG</sequence>
<proteinExistence type="inferred from homology"/>
<dbReference type="Proteomes" id="UP000293360">
    <property type="component" value="Unassembled WGS sequence"/>
</dbReference>
<dbReference type="Pfam" id="PF01177">
    <property type="entry name" value="Asp_Glu_race"/>
    <property type="match status" value="1"/>
</dbReference>
<dbReference type="STRING" id="155417.A0A4Q4TVC3"/>
<reference evidence="2 3" key="1">
    <citation type="submission" date="2018-06" db="EMBL/GenBank/DDBJ databases">
        <title>Complete Genomes of Monosporascus.</title>
        <authorList>
            <person name="Robinson A.J."/>
            <person name="Natvig D.O."/>
        </authorList>
    </citation>
    <scope>NUCLEOTIDE SEQUENCE [LARGE SCALE GENOMIC DNA]</scope>
    <source>
        <strain evidence="2 3">CBS 110550</strain>
    </source>
</reference>
<protein>
    <recommendedName>
        <fullName evidence="4">DCG1-like protein</fullName>
    </recommendedName>
</protein>
<organism evidence="2 3">
    <name type="scientific">Monosporascus ibericus</name>
    <dbReference type="NCBI Taxonomy" id="155417"/>
    <lineage>
        <taxon>Eukaryota</taxon>
        <taxon>Fungi</taxon>
        <taxon>Dikarya</taxon>
        <taxon>Ascomycota</taxon>
        <taxon>Pezizomycotina</taxon>
        <taxon>Sordariomycetes</taxon>
        <taxon>Xylariomycetidae</taxon>
        <taxon>Xylariales</taxon>
        <taxon>Xylariales incertae sedis</taxon>
        <taxon>Monosporascus</taxon>
    </lineage>
</organism>
<evidence type="ECO:0000313" key="2">
    <source>
        <dbReference type="EMBL" id="RYP09590.1"/>
    </source>
</evidence>
<comment type="similarity">
    <text evidence="1">Belongs to the HyuE racemase family.</text>
</comment>
<dbReference type="Gene3D" id="3.40.50.12500">
    <property type="match status" value="1"/>
</dbReference>
<dbReference type="PANTHER" id="PTHR28047">
    <property type="entry name" value="PROTEIN DCG1"/>
    <property type="match status" value="1"/>
</dbReference>
<accession>A0A4Q4TVC3</accession>
<dbReference type="PANTHER" id="PTHR28047:SF5">
    <property type="entry name" value="PROTEIN DCG1"/>
    <property type="match status" value="1"/>
</dbReference>
<dbReference type="AlphaFoldDB" id="A0A4Q4TVC3"/>
<name>A0A4Q4TVC3_9PEZI</name>
<dbReference type="InterPro" id="IPR052186">
    <property type="entry name" value="Hydantoin_racemase-like"/>
</dbReference>
<evidence type="ECO:0000256" key="1">
    <source>
        <dbReference type="ARBA" id="ARBA00038414"/>
    </source>
</evidence>
<gene>
    <name evidence="2" type="ORF">DL764_001194</name>
</gene>
<comment type="caution">
    <text evidence="2">The sequence shown here is derived from an EMBL/GenBank/DDBJ whole genome shotgun (WGS) entry which is preliminary data.</text>
</comment>
<dbReference type="GO" id="GO:0047661">
    <property type="term" value="F:amino-acid racemase activity"/>
    <property type="evidence" value="ECO:0007669"/>
    <property type="project" value="InterPro"/>
</dbReference>
<keyword evidence="3" id="KW-1185">Reference proteome</keyword>
<dbReference type="EMBL" id="QJNU01000033">
    <property type="protein sequence ID" value="RYP09590.1"/>
    <property type="molecule type" value="Genomic_DNA"/>
</dbReference>
<dbReference type="InterPro" id="IPR015942">
    <property type="entry name" value="Asp/Glu/hydantoin_racemase"/>
</dbReference>